<dbReference type="InterPro" id="IPR027417">
    <property type="entry name" value="P-loop_NTPase"/>
</dbReference>
<keyword evidence="2" id="KW-0547">Nucleotide-binding</keyword>
<proteinExistence type="inferred from homology"/>
<dbReference type="CDD" id="cd00009">
    <property type="entry name" value="AAA"/>
    <property type="match status" value="1"/>
</dbReference>
<comment type="similarity">
    <text evidence="1">Belongs to the CbxX/CfxQ family.</text>
</comment>
<evidence type="ECO:0000256" key="3">
    <source>
        <dbReference type="ARBA" id="ARBA00022840"/>
    </source>
</evidence>
<feature type="domain" description="AAA+ ATPase" evidence="5">
    <location>
        <begin position="472"/>
        <end position="776"/>
    </location>
</feature>
<feature type="domain" description="AAA+ ATPase" evidence="5">
    <location>
        <begin position="1328"/>
        <end position="1464"/>
    </location>
</feature>
<reference evidence="6" key="1">
    <citation type="journal article" date="2021" name="Genome Biol. Evol.">
        <title>The assembled and annotated genome of the fairy-ring fungus Marasmius oreades.</title>
        <authorList>
            <person name="Hiltunen M."/>
            <person name="Ament-Velasquez S.L."/>
            <person name="Johannesson H."/>
        </authorList>
    </citation>
    <scope>NUCLEOTIDE SEQUENCE</scope>
    <source>
        <strain evidence="6">03SP1</strain>
    </source>
</reference>
<feature type="compositionally biased region" description="Pro residues" evidence="4">
    <location>
        <begin position="1206"/>
        <end position="1227"/>
    </location>
</feature>
<protein>
    <recommendedName>
        <fullName evidence="5">AAA+ ATPase domain-containing protein</fullName>
    </recommendedName>
</protein>
<dbReference type="FunFam" id="3.40.50.300:FF:000216">
    <property type="entry name" value="Type VII secretion ATPase EccA"/>
    <property type="match status" value="1"/>
</dbReference>
<dbReference type="InterPro" id="IPR041677">
    <property type="entry name" value="DNA2/NAM7_AAA_11"/>
</dbReference>
<dbReference type="Pfam" id="PF00004">
    <property type="entry name" value="AAA"/>
    <property type="match status" value="1"/>
</dbReference>
<evidence type="ECO:0000256" key="1">
    <source>
        <dbReference type="ARBA" id="ARBA00010378"/>
    </source>
</evidence>
<dbReference type="InterPro" id="IPR003593">
    <property type="entry name" value="AAA+_ATPase"/>
</dbReference>
<dbReference type="GO" id="GO:0004386">
    <property type="term" value="F:helicase activity"/>
    <property type="evidence" value="ECO:0007669"/>
    <property type="project" value="InterPro"/>
</dbReference>
<dbReference type="SUPFAM" id="SSF52540">
    <property type="entry name" value="P-loop containing nucleoside triphosphate hydrolases"/>
    <property type="match status" value="3"/>
</dbReference>
<organism evidence="6 7">
    <name type="scientific">Marasmius oreades</name>
    <name type="common">fairy-ring Marasmius</name>
    <dbReference type="NCBI Taxonomy" id="181124"/>
    <lineage>
        <taxon>Eukaryota</taxon>
        <taxon>Fungi</taxon>
        <taxon>Dikarya</taxon>
        <taxon>Basidiomycota</taxon>
        <taxon>Agaricomycotina</taxon>
        <taxon>Agaricomycetes</taxon>
        <taxon>Agaricomycetidae</taxon>
        <taxon>Agaricales</taxon>
        <taxon>Marasmiineae</taxon>
        <taxon>Marasmiaceae</taxon>
        <taxon>Marasmius</taxon>
    </lineage>
</organism>
<dbReference type="InterPro" id="IPR045055">
    <property type="entry name" value="DNA2/NAM7-like"/>
</dbReference>
<sequence>MDRTARLEKQFDLITKGKLALTSLNYTTFIDALLAQSDAPTCVSRLISNKAGLSSLQASMRFDSSPTFYNGRAASILQYFREPKLAGISGGSYLHQVIHAIVEPPIFWLSLLHAFRQGKLQQAGQEGFAWLLLQITSMSILGATELSCNTVEEDIITMLKNSPYSTVRDLVGRVSSILAGVDAVASVRNVLSAGGRHDNDFADFRKIEILPTAGEVRCTEQPFLLPKSCLDDPETKDKRLGIYLDNEFRLLREDMLYEMKEELSIAAGVKKGRRRGLIIDGLSFRGLHFGPDNRRTNWALELRCKDDLIKEKNIAGRKKFLTNNHTRPFRHQSWSCLIIDNEITAFPTLNRDEDLLTKQPPVLVLFIDGHSTERTLLKLKDAKHIRLVVLDTAVFSYEPILKALQDTLELSLHQEFLHWQEGNTIRTPLHMPSTIVNLIRGNPDCDLQPLLKTQKSIRLDASQHASLVAALTQKVSLIQGPPGTGKSFIGALLAKALHDHTDQKILVVCYTNHALDQFLEDLMDIGIPQDSIVRLGGKSTSRTAPLILSSLSRNSNFRLDHHNWARIDALKSEAKNHIETLIQAFPDMNSNVDPQNILDYLEFEEPEIYSSFCVPCGEDGMTQIGPNGKPVSAIYLISRWIRGQDSGMYPNLSKNLIWTKPKPERTILLARWTAEINKERLAQFTSVASRYNNSLKQISYIFSEKDNSIIVNKRIIGCTTTAAAKYNDQIRRASPEVLLVEEAGEILESHILTAMNERTDQLILIGDHQQLRPKANNYALTVEKGEGFDLNMSLFERLVLKGYPHETLHQQHRMRPEISSLVRELSYPHLIDASDTQNRPSLRGLQDVIIFLNHSHPEDDLADVAERRDMNATSSKQNIFEVNMVLKTLKYLAQQGYGTDKITILTPYLGQLQRLRKELMADNDPVLNDLDSYDLVQAGLTTPANAQVGKKSIRLATVDNYQGEESEIIIASLTRSNPHHNIGFMSSPERLNVLLSRARNALILIGNSDTFTKSRKGGELWTRLLDMLKSRGHVYDGLPVKCERHPDRKATLREPADFENETPDGGCKEPCGTRLICGLHDCPSKCHQLADHSKMKCTVIIKTTCPQGHAQSYQCHQNAPVTCRKCDLEAKAAKKKQEEAFKQQQKRDADLLAHAKDLANIEEEIARENQRAEDERSRQERQSALEQKKEDLARLRAQNQKMAAKPSPPPPPPPPSPPPQIVPPPSNGTPTLGLASKIQPAPVVLTPKAANQSPGLHAPIVAPQPSNASTVSPSEAEWERQKQLEGAHNPEIDSLMQLTGLEQVKDQVLKIKAKIDLLKRQGVDGKDERFNVVMLGNPGTGKTTVARLYAQFLFSVDVLPGSRFIETTGSSISDSGVAGMKKHIEDVLKAGGGAIFVDEAYQLVSGTSLSGKEVLNFMLAEMENNVGKLVFILAGYRKEMEKFFEHNPGIPSRVPYQLNFEDYKDDELLLMLRKLIVKKYKGQMKVEGDINGLYGRIAIRRLGRGRGKEGFGNARALQNMFAKINERQAARINKERAAGMRPDDFLLLSQDLIGPKPADALKDNESWAKLQAMIGLKSVKETVRVFMDLINTNYRRELQEKEPLQVSLNRIFTGSPGTGKTTVAKLFGQLLADLGLLSNGEGKCSVVYGAM</sequence>
<feature type="region of interest" description="Disordered" evidence="4">
    <location>
        <begin position="1248"/>
        <end position="1284"/>
    </location>
</feature>
<dbReference type="PANTHER" id="PTHR10887">
    <property type="entry name" value="DNA2/NAM7 HELICASE FAMILY"/>
    <property type="match status" value="1"/>
</dbReference>
<evidence type="ECO:0000256" key="4">
    <source>
        <dbReference type="SAM" id="MobiDB-lite"/>
    </source>
</evidence>
<evidence type="ECO:0000259" key="5">
    <source>
        <dbReference type="SMART" id="SM00382"/>
    </source>
</evidence>
<keyword evidence="7" id="KW-1185">Reference proteome</keyword>
<dbReference type="InterPro" id="IPR041679">
    <property type="entry name" value="DNA2/NAM7-like_C"/>
</dbReference>
<dbReference type="GeneID" id="66069461"/>
<dbReference type="CDD" id="cd06008">
    <property type="entry name" value="NF-X1-zinc-finger"/>
    <property type="match status" value="1"/>
</dbReference>
<dbReference type="InterPro" id="IPR047187">
    <property type="entry name" value="SF1_C_Upf1"/>
</dbReference>
<dbReference type="GO" id="GO:0031380">
    <property type="term" value="C:nuclear RNA-directed RNA polymerase complex"/>
    <property type="evidence" value="ECO:0007669"/>
    <property type="project" value="TreeGrafter"/>
</dbReference>
<dbReference type="Gene3D" id="3.40.50.300">
    <property type="entry name" value="P-loop containing nucleotide triphosphate hydrolases"/>
    <property type="match status" value="5"/>
</dbReference>
<feature type="compositionally biased region" description="Basic and acidic residues" evidence="4">
    <location>
        <begin position="1166"/>
        <end position="1194"/>
    </location>
</feature>
<dbReference type="Gene3D" id="1.10.8.60">
    <property type="match status" value="1"/>
</dbReference>
<dbReference type="GO" id="GO:0016887">
    <property type="term" value="F:ATP hydrolysis activity"/>
    <property type="evidence" value="ECO:0007669"/>
    <property type="project" value="InterPro"/>
</dbReference>
<comment type="caution">
    <text evidence="6">The sequence shown here is derived from an EMBL/GenBank/DDBJ whole genome shotgun (WGS) entry which is preliminary data.</text>
</comment>
<dbReference type="Pfam" id="PF13087">
    <property type="entry name" value="AAA_12"/>
    <property type="match status" value="1"/>
</dbReference>
<dbReference type="InterPro" id="IPR000641">
    <property type="entry name" value="CbxX/CfxQ"/>
</dbReference>
<dbReference type="CDD" id="cd17936">
    <property type="entry name" value="EEXXEc_NFX1"/>
    <property type="match status" value="1"/>
</dbReference>
<feature type="compositionally biased region" description="Polar residues" evidence="4">
    <location>
        <begin position="1264"/>
        <end position="1273"/>
    </location>
</feature>
<dbReference type="EMBL" id="CM032181">
    <property type="protein sequence ID" value="KAG7098433.1"/>
    <property type="molecule type" value="Genomic_DNA"/>
</dbReference>
<dbReference type="OrthoDB" id="2423195at2759"/>
<dbReference type="CDD" id="cd18808">
    <property type="entry name" value="SF1_C_Upf1"/>
    <property type="match status" value="1"/>
</dbReference>
<dbReference type="SMART" id="SM00382">
    <property type="entry name" value="AAA"/>
    <property type="match status" value="2"/>
</dbReference>
<dbReference type="FunFam" id="3.40.50.300:FF:001660">
    <property type="entry name" value="NF-X1 finger and helicase protein, putative"/>
    <property type="match status" value="1"/>
</dbReference>
<accession>A0A9P7V1A3</accession>
<dbReference type="RefSeq" id="XP_043014903.1">
    <property type="nucleotide sequence ID" value="XM_043146203.1"/>
</dbReference>
<dbReference type="FunFam" id="1.10.8.60:FF:000160">
    <property type="entry name" value="WGS project CABT00000000 data, contig 2.55"/>
    <property type="match status" value="1"/>
</dbReference>
<evidence type="ECO:0000313" key="7">
    <source>
        <dbReference type="Proteomes" id="UP001049176"/>
    </source>
</evidence>
<gene>
    <name evidence="6" type="ORF">E1B28_000385</name>
</gene>
<evidence type="ECO:0000313" key="6">
    <source>
        <dbReference type="EMBL" id="KAG7098433.1"/>
    </source>
</evidence>
<dbReference type="GO" id="GO:0031048">
    <property type="term" value="P:regulatory ncRNA-mediated heterochromatin formation"/>
    <property type="evidence" value="ECO:0007669"/>
    <property type="project" value="TreeGrafter"/>
</dbReference>
<dbReference type="PRINTS" id="PR00819">
    <property type="entry name" value="CBXCFQXSUPER"/>
</dbReference>
<dbReference type="KEGG" id="more:E1B28_000385"/>
<keyword evidence="3" id="KW-0067">ATP-binding</keyword>
<dbReference type="PANTHER" id="PTHR10887:SF341">
    <property type="entry name" value="NFX1-TYPE ZINC FINGER-CONTAINING PROTEIN 1"/>
    <property type="match status" value="1"/>
</dbReference>
<dbReference type="GO" id="GO:0005524">
    <property type="term" value="F:ATP binding"/>
    <property type="evidence" value="ECO:0007669"/>
    <property type="project" value="UniProtKB-KW"/>
</dbReference>
<name>A0A9P7V1A3_9AGAR</name>
<feature type="region of interest" description="Disordered" evidence="4">
    <location>
        <begin position="1166"/>
        <end position="1234"/>
    </location>
</feature>
<dbReference type="InterPro" id="IPR003959">
    <property type="entry name" value="ATPase_AAA_core"/>
</dbReference>
<dbReference type="Pfam" id="PF13086">
    <property type="entry name" value="AAA_11"/>
    <property type="match status" value="1"/>
</dbReference>
<evidence type="ECO:0000256" key="2">
    <source>
        <dbReference type="ARBA" id="ARBA00022741"/>
    </source>
</evidence>
<dbReference type="Proteomes" id="UP001049176">
    <property type="component" value="Chromosome 1"/>
</dbReference>